<dbReference type="GO" id="GO:0022857">
    <property type="term" value="F:transmembrane transporter activity"/>
    <property type="evidence" value="ECO:0007669"/>
    <property type="project" value="TreeGrafter"/>
</dbReference>
<dbReference type="AlphaFoldDB" id="A0A5K7ZYA0"/>
<keyword evidence="5 9" id="KW-0812">Transmembrane</keyword>
<dbReference type="Pfam" id="PF04290">
    <property type="entry name" value="DctQ"/>
    <property type="match status" value="1"/>
</dbReference>
<dbReference type="InterPro" id="IPR007387">
    <property type="entry name" value="TRAP_DctQ"/>
</dbReference>
<keyword evidence="7 9" id="KW-0472">Membrane</keyword>
<comment type="similarity">
    <text evidence="8">Belongs to the TRAP transporter small permease family.</text>
</comment>
<dbReference type="KEGG" id="dov:DSCO28_57940"/>
<name>A0A5K7ZYA0_9BACT</name>
<keyword evidence="2" id="KW-0813">Transport</keyword>
<protein>
    <recommendedName>
        <fullName evidence="10">Tripartite ATP-independent periplasmic transporters DctQ component domain-containing protein</fullName>
    </recommendedName>
</protein>
<evidence type="ECO:0000256" key="4">
    <source>
        <dbReference type="ARBA" id="ARBA00022519"/>
    </source>
</evidence>
<keyword evidence="4" id="KW-0997">Cell inner membrane</keyword>
<dbReference type="GO" id="GO:0015740">
    <property type="term" value="P:C4-dicarboxylate transport"/>
    <property type="evidence" value="ECO:0007669"/>
    <property type="project" value="TreeGrafter"/>
</dbReference>
<keyword evidence="6 9" id="KW-1133">Transmembrane helix</keyword>
<feature type="transmembrane region" description="Helical" evidence="9">
    <location>
        <begin position="52"/>
        <end position="76"/>
    </location>
</feature>
<dbReference type="EMBL" id="AP021876">
    <property type="protein sequence ID" value="BBO85228.1"/>
    <property type="molecule type" value="Genomic_DNA"/>
</dbReference>
<dbReference type="InterPro" id="IPR055348">
    <property type="entry name" value="DctQ"/>
</dbReference>
<organism evidence="11 12">
    <name type="scientific">Desulfosarcina ovata subsp. sediminis</name>
    <dbReference type="NCBI Taxonomy" id="885957"/>
    <lineage>
        <taxon>Bacteria</taxon>
        <taxon>Pseudomonadati</taxon>
        <taxon>Thermodesulfobacteriota</taxon>
        <taxon>Desulfobacteria</taxon>
        <taxon>Desulfobacterales</taxon>
        <taxon>Desulfosarcinaceae</taxon>
        <taxon>Desulfosarcina</taxon>
    </lineage>
</organism>
<proteinExistence type="inferred from homology"/>
<evidence type="ECO:0000256" key="1">
    <source>
        <dbReference type="ARBA" id="ARBA00004429"/>
    </source>
</evidence>
<evidence type="ECO:0000256" key="5">
    <source>
        <dbReference type="ARBA" id="ARBA00022692"/>
    </source>
</evidence>
<evidence type="ECO:0000256" key="6">
    <source>
        <dbReference type="ARBA" id="ARBA00022989"/>
    </source>
</evidence>
<reference evidence="11 12" key="1">
    <citation type="submission" date="2019-11" db="EMBL/GenBank/DDBJ databases">
        <title>Comparative genomics of hydrocarbon-degrading Desulfosarcina strains.</title>
        <authorList>
            <person name="Watanabe M."/>
            <person name="Kojima H."/>
            <person name="Fukui M."/>
        </authorList>
    </citation>
    <scope>NUCLEOTIDE SEQUENCE [LARGE SCALE GENOMIC DNA]</scope>
    <source>
        <strain evidence="11 12">28bB2T</strain>
    </source>
</reference>
<evidence type="ECO:0000256" key="9">
    <source>
        <dbReference type="SAM" id="Phobius"/>
    </source>
</evidence>
<dbReference type="PANTHER" id="PTHR35011:SF2">
    <property type="entry name" value="2,3-DIKETO-L-GULONATE TRAP TRANSPORTER SMALL PERMEASE PROTEIN YIAM"/>
    <property type="match status" value="1"/>
</dbReference>
<evidence type="ECO:0000313" key="12">
    <source>
        <dbReference type="Proteomes" id="UP000425960"/>
    </source>
</evidence>
<dbReference type="RefSeq" id="WP_162459132.1">
    <property type="nucleotide sequence ID" value="NZ_AP021876.1"/>
</dbReference>
<keyword evidence="3" id="KW-1003">Cell membrane</keyword>
<evidence type="ECO:0000256" key="8">
    <source>
        <dbReference type="ARBA" id="ARBA00038436"/>
    </source>
</evidence>
<dbReference type="GO" id="GO:0005886">
    <property type="term" value="C:plasma membrane"/>
    <property type="evidence" value="ECO:0007669"/>
    <property type="project" value="UniProtKB-SubCell"/>
</dbReference>
<dbReference type="Proteomes" id="UP000425960">
    <property type="component" value="Chromosome"/>
</dbReference>
<evidence type="ECO:0000313" key="11">
    <source>
        <dbReference type="EMBL" id="BBO85228.1"/>
    </source>
</evidence>
<accession>A0A5K7ZYA0</accession>
<gene>
    <name evidence="11" type="ORF">DSCO28_57940</name>
</gene>
<evidence type="ECO:0000259" key="10">
    <source>
        <dbReference type="Pfam" id="PF04290"/>
    </source>
</evidence>
<dbReference type="PANTHER" id="PTHR35011">
    <property type="entry name" value="2,3-DIKETO-L-GULONATE TRAP TRANSPORTER SMALL PERMEASE PROTEIN YIAM"/>
    <property type="match status" value="1"/>
</dbReference>
<comment type="subcellular location">
    <subcellularLocation>
        <location evidence="1">Cell inner membrane</location>
        <topology evidence="1">Multi-pass membrane protein</topology>
    </subcellularLocation>
</comment>
<evidence type="ECO:0000256" key="3">
    <source>
        <dbReference type="ARBA" id="ARBA00022475"/>
    </source>
</evidence>
<feature type="domain" description="Tripartite ATP-independent periplasmic transporters DctQ component" evidence="10">
    <location>
        <begin position="23"/>
        <end position="150"/>
    </location>
</feature>
<evidence type="ECO:0000256" key="7">
    <source>
        <dbReference type="ARBA" id="ARBA00023136"/>
    </source>
</evidence>
<evidence type="ECO:0000256" key="2">
    <source>
        <dbReference type="ARBA" id="ARBA00022448"/>
    </source>
</evidence>
<feature type="transmembrane region" description="Helical" evidence="9">
    <location>
        <begin position="88"/>
        <end position="110"/>
    </location>
</feature>
<sequence length="177" mass="19727">MRKTLLAVCRVITIIQVLLMTLMLVVMNALVLTRYLFDYSAPWTEEVTCYSMVWMVMLGAGVLTLFNDHIGWYMLVESLSPPVRYWQRLFAQTLAFSVGVIVTWTGFNFALSMRSVEAPALQINQMGPALAVPIGAVLITLFSGLRIALLIAEKVGGKKIELVSQAEFMDSSFKPAK</sequence>
<feature type="transmembrane region" description="Helical" evidence="9">
    <location>
        <begin position="7"/>
        <end position="32"/>
    </location>
</feature>
<feature type="transmembrane region" description="Helical" evidence="9">
    <location>
        <begin position="130"/>
        <end position="152"/>
    </location>
</feature>